<protein>
    <submittedName>
        <fullName evidence="2">ABC transporter substrate-binding protein</fullName>
    </submittedName>
</protein>
<dbReference type="PANTHER" id="PTHR42779">
    <property type="entry name" value="PROTEIN YNJB"/>
    <property type="match status" value="1"/>
</dbReference>
<dbReference type="SUPFAM" id="SSF53850">
    <property type="entry name" value="Periplasmic binding protein-like II"/>
    <property type="match status" value="1"/>
</dbReference>
<name>A0ABQ6HKW4_9MICO</name>
<dbReference type="EMBL" id="BSUJ01000001">
    <property type="protein sequence ID" value="GMA19106.1"/>
    <property type="molecule type" value="Genomic_DNA"/>
</dbReference>
<dbReference type="Proteomes" id="UP001157109">
    <property type="component" value="Unassembled WGS sequence"/>
</dbReference>
<dbReference type="Pfam" id="PF13416">
    <property type="entry name" value="SBP_bac_8"/>
    <property type="match status" value="1"/>
</dbReference>
<dbReference type="InterPro" id="IPR006059">
    <property type="entry name" value="SBP"/>
</dbReference>
<dbReference type="RefSeq" id="WP_241442102.1">
    <property type="nucleotide sequence ID" value="NZ_BSUJ01000001.1"/>
</dbReference>
<dbReference type="Gene3D" id="3.40.190.10">
    <property type="entry name" value="Periplasmic binding protein-like II"/>
    <property type="match status" value="2"/>
</dbReference>
<evidence type="ECO:0000313" key="2">
    <source>
        <dbReference type="EMBL" id="GMA19106.1"/>
    </source>
</evidence>
<accession>A0ABQ6HKW4</accession>
<organism evidence="2 3">
    <name type="scientific">Arsenicicoccus piscis</name>
    <dbReference type="NCBI Taxonomy" id="673954"/>
    <lineage>
        <taxon>Bacteria</taxon>
        <taxon>Bacillati</taxon>
        <taxon>Actinomycetota</taxon>
        <taxon>Actinomycetes</taxon>
        <taxon>Micrococcales</taxon>
        <taxon>Intrasporangiaceae</taxon>
        <taxon>Arsenicicoccus</taxon>
    </lineage>
</organism>
<comment type="caution">
    <text evidence="2">The sequence shown here is derived from an EMBL/GenBank/DDBJ whole genome shotgun (WGS) entry which is preliminary data.</text>
</comment>
<evidence type="ECO:0000256" key="1">
    <source>
        <dbReference type="SAM" id="SignalP"/>
    </source>
</evidence>
<feature type="signal peptide" evidence="1">
    <location>
        <begin position="1"/>
        <end position="23"/>
    </location>
</feature>
<proteinExistence type="predicted"/>
<dbReference type="PROSITE" id="PS51257">
    <property type="entry name" value="PROKAR_LIPOPROTEIN"/>
    <property type="match status" value="1"/>
</dbReference>
<gene>
    <name evidence="2" type="ORF">GCM10025862_11270</name>
</gene>
<evidence type="ECO:0000313" key="3">
    <source>
        <dbReference type="Proteomes" id="UP001157109"/>
    </source>
</evidence>
<reference evidence="3" key="1">
    <citation type="journal article" date="2019" name="Int. J. Syst. Evol. Microbiol.">
        <title>The Global Catalogue of Microorganisms (GCM) 10K type strain sequencing project: providing services to taxonomists for standard genome sequencing and annotation.</title>
        <authorList>
            <consortium name="The Broad Institute Genomics Platform"/>
            <consortium name="The Broad Institute Genome Sequencing Center for Infectious Disease"/>
            <person name="Wu L."/>
            <person name="Ma J."/>
        </authorList>
    </citation>
    <scope>NUCLEOTIDE SEQUENCE [LARGE SCALE GENOMIC DNA]</scope>
    <source>
        <strain evidence="3">NBRC 105830</strain>
    </source>
</reference>
<keyword evidence="3" id="KW-1185">Reference proteome</keyword>
<sequence>MATRRPLVLGLTALLAVGLSACAKSTSDVQNAQSTGTAGGAGGQSGQSVTVLVSADTNIQDLWTKQLVPGFTKANPGIKVNINFDLHGEHDAQNAAKLAAAVKGGKDVGFDVIDAGFVTQAAGANLLLKEDATTLPALAQVNKTLVEAGKGYGVPYRASSVLLAYNTTKVKTPPKTLDELLAWIKANPGRFAYNSPKSGGSGQSFVTTVLDANMDQAASDKLRTTYDKAAMAGWDKGFAVLKGLNPYVYGKGVYPNGNSQVLQLLSSGQIDMAPVWSDMFVTAKTNGQIPASVSSAQISNPSFTGGASYLGVPATTTHKDAAQKLLEYVLTPDAQAAIATQIAGTPVLPLASLPADVQKKFEQTAPETMRPTYVSEVSNDLNNQWDQKVPGQ</sequence>
<feature type="chain" id="PRO_5047051946" evidence="1">
    <location>
        <begin position="24"/>
        <end position="392"/>
    </location>
</feature>
<keyword evidence="1" id="KW-0732">Signal</keyword>
<dbReference type="PANTHER" id="PTHR42779:SF1">
    <property type="entry name" value="PROTEIN YNJB"/>
    <property type="match status" value="1"/>
</dbReference>